<proteinExistence type="predicted"/>
<dbReference type="Proteomes" id="UP000887540">
    <property type="component" value="Unplaced"/>
</dbReference>
<dbReference type="GO" id="GO:0030246">
    <property type="term" value="F:carbohydrate binding"/>
    <property type="evidence" value="ECO:0007669"/>
    <property type="project" value="UniProtKB-UniRule"/>
</dbReference>
<evidence type="ECO:0000256" key="1">
    <source>
        <dbReference type="ARBA" id="ARBA00022734"/>
    </source>
</evidence>
<protein>
    <recommendedName>
        <fullName evidence="2">Galectin</fullName>
    </recommendedName>
</protein>
<feature type="domain" description="Galectin" evidence="3">
    <location>
        <begin position="10"/>
        <end position="160"/>
    </location>
</feature>
<dbReference type="Pfam" id="PF00337">
    <property type="entry name" value="Gal-bind_lectin"/>
    <property type="match status" value="1"/>
</dbReference>
<dbReference type="WBParaSite" id="ACRNAN_scaffold3514.g32423.t1">
    <property type="protein sequence ID" value="ACRNAN_scaffold3514.g32423.t1"/>
    <property type="gene ID" value="ACRNAN_scaffold3514.g32423"/>
</dbReference>
<evidence type="ECO:0000256" key="2">
    <source>
        <dbReference type="RuleBase" id="RU102079"/>
    </source>
</evidence>
<dbReference type="InterPro" id="IPR013320">
    <property type="entry name" value="ConA-like_dom_sf"/>
</dbReference>
<dbReference type="InterPro" id="IPR001079">
    <property type="entry name" value="Galectin_CRD"/>
</dbReference>
<dbReference type="SUPFAM" id="SSF49899">
    <property type="entry name" value="Concanavalin A-like lectins/glucanases"/>
    <property type="match status" value="1"/>
</dbReference>
<dbReference type="PANTHER" id="PTHR11346:SF176">
    <property type="entry name" value="32 KDA BETA-GALACTOSIDE-BINDING LECTIN LEC-3"/>
    <property type="match status" value="1"/>
</dbReference>
<dbReference type="GO" id="GO:0016936">
    <property type="term" value="F:galactoside binding"/>
    <property type="evidence" value="ECO:0007669"/>
    <property type="project" value="TreeGrafter"/>
</dbReference>
<reference evidence="5" key="1">
    <citation type="submission" date="2022-11" db="UniProtKB">
        <authorList>
            <consortium name="WormBaseParasite"/>
        </authorList>
    </citation>
    <scope>IDENTIFICATION</scope>
</reference>
<evidence type="ECO:0000313" key="4">
    <source>
        <dbReference type="Proteomes" id="UP000887540"/>
    </source>
</evidence>
<dbReference type="SMART" id="SM00276">
    <property type="entry name" value="GLECT"/>
    <property type="match status" value="1"/>
</dbReference>
<dbReference type="InterPro" id="IPR044156">
    <property type="entry name" value="Galectin-like"/>
</dbReference>
<dbReference type="PANTHER" id="PTHR11346">
    <property type="entry name" value="GALECTIN"/>
    <property type="match status" value="1"/>
</dbReference>
<keyword evidence="1 2" id="KW-0430">Lectin</keyword>
<dbReference type="Gene3D" id="2.60.120.200">
    <property type="match status" value="1"/>
</dbReference>
<dbReference type="PROSITE" id="PS51304">
    <property type="entry name" value="GALECTIN"/>
    <property type="match status" value="1"/>
</dbReference>
<keyword evidence="4" id="KW-1185">Reference proteome</keyword>
<sequence>MELGDLPVPYKSQVTDKVQAGKCLEIKGGFKLTFITPDFCVNLLSKAETLDPPVDPTTEVVLQFRVETTRSVFPPVLKTEIVVNTFQNSKWGKEARYPDPFGLAPLSPKILDMAICFAQDHFEFFANNEKFGEYKYVIPVDHIDHIEITGDVTLQQVNWKNKELTKESEEADFYHPVGYPMFLAGKKQKRCKKGRVRKYFGKLSERCVPCCK</sequence>
<organism evidence="4 5">
    <name type="scientific">Acrobeloides nanus</name>
    <dbReference type="NCBI Taxonomy" id="290746"/>
    <lineage>
        <taxon>Eukaryota</taxon>
        <taxon>Metazoa</taxon>
        <taxon>Ecdysozoa</taxon>
        <taxon>Nematoda</taxon>
        <taxon>Chromadorea</taxon>
        <taxon>Rhabditida</taxon>
        <taxon>Tylenchina</taxon>
        <taxon>Cephalobomorpha</taxon>
        <taxon>Cephaloboidea</taxon>
        <taxon>Cephalobidae</taxon>
        <taxon>Acrobeloides</taxon>
    </lineage>
</organism>
<name>A0A914DQP5_9BILA</name>
<dbReference type="AlphaFoldDB" id="A0A914DQP5"/>
<evidence type="ECO:0000313" key="5">
    <source>
        <dbReference type="WBParaSite" id="ACRNAN_scaffold3514.g32423.t1"/>
    </source>
</evidence>
<accession>A0A914DQP5</accession>
<dbReference type="SMART" id="SM00908">
    <property type="entry name" value="Gal-bind_lectin"/>
    <property type="match status" value="1"/>
</dbReference>
<evidence type="ECO:0000259" key="3">
    <source>
        <dbReference type="PROSITE" id="PS51304"/>
    </source>
</evidence>